<protein>
    <submittedName>
        <fullName evidence="6">DNA-binding transcriptional LysR family regulator</fullName>
    </submittedName>
</protein>
<evidence type="ECO:0000313" key="6">
    <source>
        <dbReference type="EMBL" id="MDP9847585.1"/>
    </source>
</evidence>
<comment type="caution">
    <text evidence="6">The sequence shown here is derived from an EMBL/GenBank/DDBJ whole genome shotgun (WGS) entry which is preliminary data.</text>
</comment>
<gene>
    <name evidence="6" type="ORF">J2853_006796</name>
</gene>
<dbReference type="EMBL" id="JAUSQU010000001">
    <property type="protein sequence ID" value="MDP9847585.1"/>
    <property type="molecule type" value="Genomic_DNA"/>
</dbReference>
<evidence type="ECO:0000313" key="7">
    <source>
        <dbReference type="Proteomes" id="UP001225356"/>
    </source>
</evidence>
<dbReference type="Proteomes" id="UP001225356">
    <property type="component" value="Unassembled WGS sequence"/>
</dbReference>
<evidence type="ECO:0000256" key="1">
    <source>
        <dbReference type="ARBA" id="ARBA00009437"/>
    </source>
</evidence>
<dbReference type="Gene3D" id="1.10.10.10">
    <property type="entry name" value="Winged helix-like DNA-binding domain superfamily/Winged helix DNA-binding domain"/>
    <property type="match status" value="1"/>
</dbReference>
<sequence>MGRWPYWSVDPGPPLRDIGCFALVAQRLSFSRAAAELHMSQPAMSQAIGRLERSLGVRLFERTSREVRLSPAGKALLPYADAMLEASAALVAEGARLARSARPTLRLAYPLIVGPLAARIALRLTRRKPAIDVELRASGWGAATSDLERGDISAAILSAPFPREFTTAARFHVTVGHLTVPAGDPLAAVSRIRPEQLSRQKILMPRNRTPGGMWARLAAQLRGPHQHHVVADDIDDFAAALDLVAAGVGLLPTPELLVKTIRRHDIRFVPLDAGDLRMMYGLVWSGTHASPELMTLVQTVQEALWTR</sequence>
<evidence type="ECO:0000256" key="4">
    <source>
        <dbReference type="ARBA" id="ARBA00023163"/>
    </source>
</evidence>
<dbReference type="SUPFAM" id="SSF53850">
    <property type="entry name" value="Periplasmic binding protein-like II"/>
    <property type="match status" value="1"/>
</dbReference>
<proteinExistence type="inferred from homology"/>
<dbReference type="InterPro" id="IPR036390">
    <property type="entry name" value="WH_DNA-bd_sf"/>
</dbReference>
<dbReference type="Pfam" id="PF03466">
    <property type="entry name" value="LysR_substrate"/>
    <property type="match status" value="1"/>
</dbReference>
<keyword evidence="3 6" id="KW-0238">DNA-binding</keyword>
<evidence type="ECO:0000259" key="5">
    <source>
        <dbReference type="PROSITE" id="PS50931"/>
    </source>
</evidence>
<dbReference type="PRINTS" id="PR00039">
    <property type="entry name" value="HTHLYSR"/>
</dbReference>
<reference evidence="6 7" key="1">
    <citation type="submission" date="2023-07" db="EMBL/GenBank/DDBJ databases">
        <title>Sequencing the genomes of 1000 actinobacteria strains.</title>
        <authorList>
            <person name="Klenk H.-P."/>
        </authorList>
    </citation>
    <scope>NUCLEOTIDE SEQUENCE [LARGE SCALE GENOMIC DNA]</scope>
    <source>
        <strain evidence="6 7">DSM 46740</strain>
    </source>
</reference>
<dbReference type="PROSITE" id="PS50931">
    <property type="entry name" value="HTH_LYSR"/>
    <property type="match status" value="1"/>
</dbReference>
<dbReference type="Gene3D" id="3.40.190.10">
    <property type="entry name" value="Periplasmic binding protein-like II"/>
    <property type="match status" value="2"/>
</dbReference>
<evidence type="ECO:0000256" key="3">
    <source>
        <dbReference type="ARBA" id="ARBA00023125"/>
    </source>
</evidence>
<name>A0ABT9QLG2_9ACTN</name>
<evidence type="ECO:0000256" key="2">
    <source>
        <dbReference type="ARBA" id="ARBA00023015"/>
    </source>
</evidence>
<dbReference type="SUPFAM" id="SSF46785">
    <property type="entry name" value="Winged helix' DNA-binding domain"/>
    <property type="match status" value="1"/>
</dbReference>
<dbReference type="RefSeq" id="WP_307564660.1">
    <property type="nucleotide sequence ID" value="NZ_JAUSQU010000001.1"/>
</dbReference>
<dbReference type="CDD" id="cd05466">
    <property type="entry name" value="PBP2_LTTR_substrate"/>
    <property type="match status" value="1"/>
</dbReference>
<dbReference type="InterPro" id="IPR005119">
    <property type="entry name" value="LysR_subst-bd"/>
</dbReference>
<dbReference type="InterPro" id="IPR036388">
    <property type="entry name" value="WH-like_DNA-bd_sf"/>
</dbReference>
<keyword evidence="7" id="KW-1185">Reference proteome</keyword>
<keyword evidence="4" id="KW-0804">Transcription</keyword>
<dbReference type="InterPro" id="IPR000847">
    <property type="entry name" value="LysR_HTH_N"/>
</dbReference>
<feature type="domain" description="HTH lysR-type" evidence="5">
    <location>
        <begin position="13"/>
        <end position="70"/>
    </location>
</feature>
<dbReference type="Pfam" id="PF00126">
    <property type="entry name" value="HTH_1"/>
    <property type="match status" value="1"/>
</dbReference>
<keyword evidence="2" id="KW-0805">Transcription regulation</keyword>
<comment type="similarity">
    <text evidence="1">Belongs to the LysR transcriptional regulatory family.</text>
</comment>
<accession>A0ABT9QLG2</accession>
<dbReference type="GO" id="GO:0003677">
    <property type="term" value="F:DNA binding"/>
    <property type="evidence" value="ECO:0007669"/>
    <property type="project" value="UniProtKB-KW"/>
</dbReference>
<organism evidence="6 7">
    <name type="scientific">Streptosporangium lutulentum</name>
    <dbReference type="NCBI Taxonomy" id="1461250"/>
    <lineage>
        <taxon>Bacteria</taxon>
        <taxon>Bacillati</taxon>
        <taxon>Actinomycetota</taxon>
        <taxon>Actinomycetes</taxon>
        <taxon>Streptosporangiales</taxon>
        <taxon>Streptosporangiaceae</taxon>
        <taxon>Streptosporangium</taxon>
    </lineage>
</organism>
<dbReference type="PANTHER" id="PTHR30346">
    <property type="entry name" value="TRANSCRIPTIONAL DUAL REGULATOR HCAR-RELATED"/>
    <property type="match status" value="1"/>
</dbReference>
<dbReference type="PANTHER" id="PTHR30346:SF29">
    <property type="entry name" value="LYSR SUBSTRATE-BINDING"/>
    <property type="match status" value="1"/>
</dbReference>